<dbReference type="EMBL" id="CYSB01000035">
    <property type="protein sequence ID" value="CUH68722.1"/>
    <property type="molecule type" value="Genomic_DNA"/>
</dbReference>
<name>A0A0N7LWC6_9RHOB</name>
<evidence type="ECO:0000313" key="3">
    <source>
        <dbReference type="EMBL" id="CUH74074.1"/>
    </source>
</evidence>
<gene>
    <name evidence="2" type="ORF">TL5118_02740</name>
    <name evidence="3" type="ORF">TL5120_03892</name>
</gene>
<dbReference type="EMBL" id="CYSC01000044">
    <property type="protein sequence ID" value="CUH74074.1"/>
    <property type="molecule type" value="Genomic_DNA"/>
</dbReference>
<dbReference type="PROSITE" id="PS51257">
    <property type="entry name" value="PROKAR_LIPOPROTEIN"/>
    <property type="match status" value="1"/>
</dbReference>
<dbReference type="RefSeq" id="WP_058245204.1">
    <property type="nucleotide sequence ID" value="NZ_CYSB01000035.1"/>
</dbReference>
<organism evidence="3 5">
    <name type="scientific">Thalassovita autumnalis</name>
    <dbReference type="NCBI Taxonomy" id="2072972"/>
    <lineage>
        <taxon>Bacteria</taxon>
        <taxon>Pseudomonadati</taxon>
        <taxon>Pseudomonadota</taxon>
        <taxon>Alphaproteobacteria</taxon>
        <taxon>Rhodobacterales</taxon>
        <taxon>Roseobacteraceae</taxon>
        <taxon>Thalassovita</taxon>
    </lineage>
</organism>
<sequence>MRKALTALSVSLSAACMPALATAGEVIECDWQAQARNLAEPWEESTRTFANGAVRLALLDTVEPAAGAFHLLVLSPPYNELGDRQCRVVILGGGAGFSGIDFANVAAAYDPSIGLIFNFEAQRFDSDYNDFLPITLEVTLNQATGQIGVWHQ</sequence>
<proteinExistence type="predicted"/>
<accession>A0A0N7LWC6</accession>
<dbReference type="AlphaFoldDB" id="A0A0N7LWC6"/>
<evidence type="ECO:0000313" key="2">
    <source>
        <dbReference type="EMBL" id="CUH68722.1"/>
    </source>
</evidence>
<dbReference type="OrthoDB" id="7862810at2"/>
<keyword evidence="1" id="KW-0732">Signal</keyword>
<evidence type="ECO:0000256" key="1">
    <source>
        <dbReference type="SAM" id="SignalP"/>
    </source>
</evidence>
<evidence type="ECO:0000313" key="5">
    <source>
        <dbReference type="Proteomes" id="UP000051887"/>
    </source>
</evidence>
<dbReference type="Proteomes" id="UP000051887">
    <property type="component" value="Unassembled WGS sequence"/>
</dbReference>
<reference evidence="2 4" key="1">
    <citation type="submission" date="2015-09" db="EMBL/GenBank/DDBJ databases">
        <authorList>
            <person name="Rodrigo-Torres L."/>
            <person name="Arahal D.R."/>
        </authorList>
    </citation>
    <scope>NUCLEOTIDE SEQUENCE [LARGE SCALE GENOMIC DNA]</scope>
    <source>
        <strain evidence="2 4">CECT 5118</strain>
    </source>
</reference>
<dbReference type="Proteomes" id="UP000051086">
    <property type="component" value="Unassembled WGS sequence"/>
</dbReference>
<feature type="signal peptide" evidence="1">
    <location>
        <begin position="1"/>
        <end position="23"/>
    </location>
</feature>
<keyword evidence="4" id="KW-1185">Reference proteome</keyword>
<protein>
    <submittedName>
        <fullName evidence="3">Uncharacterized protein</fullName>
    </submittedName>
</protein>
<feature type="chain" id="PRO_5009790926" evidence="1">
    <location>
        <begin position="24"/>
        <end position="152"/>
    </location>
</feature>
<reference evidence="3 5" key="2">
    <citation type="submission" date="2015-09" db="EMBL/GenBank/DDBJ databases">
        <authorList>
            <consortium name="Swine Surveillance"/>
        </authorList>
    </citation>
    <scope>NUCLEOTIDE SEQUENCE [LARGE SCALE GENOMIC DNA]</scope>
    <source>
        <strain evidence="3 5">5120</strain>
    </source>
</reference>
<evidence type="ECO:0000313" key="4">
    <source>
        <dbReference type="Proteomes" id="UP000051086"/>
    </source>
</evidence>